<organism evidence="1 2">
    <name type="scientific">Photorhabdus laumondii subsp. laumondii</name>
    <name type="common">Photorhabdus luminescens subsp. laumondii</name>
    <dbReference type="NCBI Taxonomy" id="141679"/>
    <lineage>
        <taxon>Bacteria</taxon>
        <taxon>Pseudomonadati</taxon>
        <taxon>Pseudomonadota</taxon>
        <taxon>Gammaproteobacteria</taxon>
        <taxon>Enterobacterales</taxon>
        <taxon>Morganellaceae</taxon>
        <taxon>Photorhabdus</taxon>
    </lineage>
</organism>
<dbReference type="RefSeq" id="WP_041379939.1">
    <property type="nucleotide sequence ID" value="NZ_CAWMTZ010000147.1"/>
</dbReference>
<protein>
    <submittedName>
        <fullName evidence="1">Uncharacterized protein</fullName>
    </submittedName>
</protein>
<sequence>MLFNIKELIDNLGQTAEQIIEKEIIPANKFEYFFEGDEEFFYKPESGMRLVFDDVSKRLKSRQFTLINIYDNNGAYNGEIPYPFSHSVDRTIVRALMGEPDSADGPEKIPVIGMVGGYDSYTRKLSEQYPNTEIRFLYLADLRVHALIFEHIV</sequence>
<name>A0A6L9JRK1_PHOLM</name>
<dbReference type="Pfam" id="PF19929">
    <property type="entry name" value="DUF6392"/>
    <property type="match status" value="1"/>
</dbReference>
<evidence type="ECO:0000313" key="2">
    <source>
        <dbReference type="Proteomes" id="UP000479300"/>
    </source>
</evidence>
<comment type="caution">
    <text evidence="1">The sequence shown here is derived from an EMBL/GenBank/DDBJ whole genome shotgun (WGS) entry which is preliminary data.</text>
</comment>
<dbReference type="Proteomes" id="UP000479300">
    <property type="component" value="Unassembled WGS sequence"/>
</dbReference>
<dbReference type="AlphaFoldDB" id="A0A6L9JRK1"/>
<gene>
    <name evidence="1" type="ORF">GPY51_16205</name>
</gene>
<proteinExistence type="predicted"/>
<reference evidence="1 2" key="1">
    <citation type="submission" date="2019-12" db="EMBL/GenBank/DDBJ databases">
        <title>Engineering Photorhabdus to improve their lethality against agricultural pests.</title>
        <authorList>
            <person name="Machado R.A.R."/>
        </authorList>
    </citation>
    <scope>NUCLEOTIDE SEQUENCE [LARGE SCALE GENOMIC DNA]</scope>
    <source>
        <strain evidence="1 2">EN01</strain>
    </source>
</reference>
<dbReference type="InterPro" id="IPR045657">
    <property type="entry name" value="DUF6392"/>
</dbReference>
<evidence type="ECO:0000313" key="1">
    <source>
        <dbReference type="EMBL" id="NDL40260.1"/>
    </source>
</evidence>
<accession>A0A6L9JRK1</accession>
<dbReference type="EMBL" id="WSFA01000040">
    <property type="protein sequence ID" value="NDL40260.1"/>
    <property type="molecule type" value="Genomic_DNA"/>
</dbReference>